<accession>A0A318PY31</accession>
<dbReference type="Gene3D" id="1.10.10.10">
    <property type="entry name" value="Winged helix-like DNA-binding domain superfamily/Winged helix DNA-binding domain"/>
    <property type="match status" value="1"/>
</dbReference>
<dbReference type="InterPro" id="IPR050176">
    <property type="entry name" value="LTTR"/>
</dbReference>
<dbReference type="PRINTS" id="PR00039">
    <property type="entry name" value="HTHLYSR"/>
</dbReference>
<dbReference type="PANTHER" id="PTHR30579:SF7">
    <property type="entry name" value="HTH-TYPE TRANSCRIPTIONAL REGULATOR LRHA-RELATED"/>
    <property type="match status" value="1"/>
</dbReference>
<keyword evidence="2" id="KW-0805">Transcription regulation</keyword>
<keyword evidence="4" id="KW-0804">Transcription</keyword>
<proteinExistence type="inferred from homology"/>
<dbReference type="GO" id="GO:0003700">
    <property type="term" value="F:DNA-binding transcription factor activity"/>
    <property type="evidence" value="ECO:0007669"/>
    <property type="project" value="InterPro"/>
</dbReference>
<sequence length="293" mass="31735">MEVSMPSHFDLDCLRSFVAAQDFGGFNRAAEILNRSQSAVSQQLRKLESQAGQPLVRRNGRQLVLTPAGETLLAHARRLLALNDEAMAALRGHALAGQVRLGVIGDLAETWLPETLALFRRAYPQVLLEASVDRASALLDALDRGVLDLVLTFGGDGRADAMPWCTMRQRWMGASGASFKDMKMVDLVVLPAPCRFRQGAIDQLEAVGIPWRIVFTGRSVAALWAAVRAGLGVTFRMVGELPAGVSVMNDPPGVPRAPDIRVSLHDGGRPASDPLEQFRRILGKRPTTIPVTG</sequence>
<dbReference type="OrthoDB" id="9806538at2"/>
<feature type="domain" description="HTH lysR-type" evidence="5">
    <location>
        <begin position="9"/>
        <end position="66"/>
    </location>
</feature>
<dbReference type="Pfam" id="PF03466">
    <property type="entry name" value="LysR_substrate"/>
    <property type="match status" value="1"/>
</dbReference>
<dbReference type="FunFam" id="1.10.10.10:FF:000001">
    <property type="entry name" value="LysR family transcriptional regulator"/>
    <property type="match status" value="1"/>
</dbReference>
<dbReference type="PROSITE" id="PS50931">
    <property type="entry name" value="HTH_LYSR"/>
    <property type="match status" value="1"/>
</dbReference>
<comment type="similarity">
    <text evidence="1">Belongs to the LysR transcriptional regulatory family.</text>
</comment>
<dbReference type="Proteomes" id="UP000248301">
    <property type="component" value="Unassembled WGS sequence"/>
</dbReference>
<evidence type="ECO:0000313" key="7">
    <source>
        <dbReference type="Proteomes" id="UP000248301"/>
    </source>
</evidence>
<name>A0A318PY31_9PROT</name>
<dbReference type="InterPro" id="IPR036390">
    <property type="entry name" value="WH_DNA-bd_sf"/>
</dbReference>
<dbReference type="Gene3D" id="3.40.190.10">
    <property type="entry name" value="Periplasmic binding protein-like II"/>
    <property type="match status" value="2"/>
</dbReference>
<evidence type="ECO:0000256" key="1">
    <source>
        <dbReference type="ARBA" id="ARBA00009437"/>
    </source>
</evidence>
<dbReference type="GO" id="GO:0003677">
    <property type="term" value="F:DNA binding"/>
    <property type="evidence" value="ECO:0007669"/>
    <property type="project" value="UniProtKB-KW"/>
</dbReference>
<reference evidence="6 7" key="1">
    <citation type="submission" date="2017-07" db="EMBL/GenBank/DDBJ databases">
        <title>A draft genome sequence of Gluconacetobacter entanii LTH 4560.</title>
        <authorList>
            <person name="Skraban J."/>
            <person name="Cleenwerck I."/>
            <person name="Vandamme P."/>
            <person name="Trcek J."/>
        </authorList>
    </citation>
    <scope>NUCLEOTIDE SEQUENCE [LARGE SCALE GENOMIC DNA]</scope>
    <source>
        <strain evidence="6 7">LTH 4560</strain>
    </source>
</reference>
<evidence type="ECO:0000313" key="6">
    <source>
        <dbReference type="EMBL" id="PYD63266.1"/>
    </source>
</evidence>
<dbReference type="InterPro" id="IPR000847">
    <property type="entry name" value="LysR_HTH_N"/>
</dbReference>
<dbReference type="AlphaFoldDB" id="A0A318PY31"/>
<protein>
    <submittedName>
        <fullName evidence="6">LysR family transcriptional regulator</fullName>
    </submittedName>
</protein>
<comment type="caution">
    <text evidence="6">The sequence shown here is derived from an EMBL/GenBank/DDBJ whole genome shotgun (WGS) entry which is preliminary data.</text>
</comment>
<evidence type="ECO:0000256" key="3">
    <source>
        <dbReference type="ARBA" id="ARBA00023125"/>
    </source>
</evidence>
<dbReference type="EMBL" id="NKUF01000014">
    <property type="protein sequence ID" value="PYD63266.1"/>
    <property type="molecule type" value="Genomic_DNA"/>
</dbReference>
<gene>
    <name evidence="6" type="ORF">CFR72_08080</name>
</gene>
<evidence type="ECO:0000256" key="4">
    <source>
        <dbReference type="ARBA" id="ARBA00023163"/>
    </source>
</evidence>
<evidence type="ECO:0000256" key="2">
    <source>
        <dbReference type="ARBA" id="ARBA00023015"/>
    </source>
</evidence>
<evidence type="ECO:0000259" key="5">
    <source>
        <dbReference type="PROSITE" id="PS50931"/>
    </source>
</evidence>
<dbReference type="InterPro" id="IPR036388">
    <property type="entry name" value="WH-like_DNA-bd_sf"/>
</dbReference>
<organism evidence="6 7">
    <name type="scientific">Gluconacetobacter entanii</name>
    <dbReference type="NCBI Taxonomy" id="108528"/>
    <lineage>
        <taxon>Bacteria</taxon>
        <taxon>Pseudomonadati</taxon>
        <taxon>Pseudomonadota</taxon>
        <taxon>Alphaproteobacteria</taxon>
        <taxon>Acetobacterales</taxon>
        <taxon>Acetobacteraceae</taxon>
        <taxon>Gluconacetobacter</taxon>
    </lineage>
</organism>
<dbReference type="InterPro" id="IPR005119">
    <property type="entry name" value="LysR_subst-bd"/>
</dbReference>
<dbReference type="SUPFAM" id="SSF53850">
    <property type="entry name" value="Periplasmic binding protein-like II"/>
    <property type="match status" value="1"/>
</dbReference>
<dbReference type="SUPFAM" id="SSF46785">
    <property type="entry name" value="Winged helix' DNA-binding domain"/>
    <property type="match status" value="1"/>
</dbReference>
<keyword evidence="3" id="KW-0238">DNA-binding</keyword>
<dbReference type="PANTHER" id="PTHR30579">
    <property type="entry name" value="TRANSCRIPTIONAL REGULATOR"/>
    <property type="match status" value="1"/>
</dbReference>
<dbReference type="Pfam" id="PF00126">
    <property type="entry name" value="HTH_1"/>
    <property type="match status" value="1"/>
</dbReference>